<dbReference type="EMBL" id="JBHMAG010000021">
    <property type="protein sequence ID" value="MFB9756140.1"/>
    <property type="molecule type" value="Genomic_DNA"/>
</dbReference>
<feature type="compositionally biased region" description="Basic and acidic residues" evidence="1">
    <location>
        <begin position="7"/>
        <end position="18"/>
    </location>
</feature>
<comment type="caution">
    <text evidence="2">The sequence shown here is derived from an EMBL/GenBank/DDBJ whole genome shotgun (WGS) entry which is preliminary data.</text>
</comment>
<organism evidence="2 3">
    <name type="scientific">Paenibacillus hodogayensis</name>
    <dbReference type="NCBI Taxonomy" id="279208"/>
    <lineage>
        <taxon>Bacteria</taxon>
        <taxon>Bacillati</taxon>
        <taxon>Bacillota</taxon>
        <taxon>Bacilli</taxon>
        <taxon>Bacillales</taxon>
        <taxon>Paenibacillaceae</taxon>
        <taxon>Paenibacillus</taxon>
    </lineage>
</organism>
<evidence type="ECO:0000256" key="1">
    <source>
        <dbReference type="SAM" id="MobiDB-lite"/>
    </source>
</evidence>
<sequence>MKQISGRKPERSERDRSRTARAPAVHSSAQTSLQTRMVQMQRTIGNRAFGQWLTRSYAPPSGKTIQMMRDRDAFTGEQVQAEKQDELLGQIADRLEQYNEFNNENDADCQQRLHGLKLLDSHIHAWFNRFVTGKIDVVPNGPLLKSLLRESEAEHRELVKRIAENNELIPVDASDMQEEDVTTVRTIWRAIVEEEGNLLIRERTEGFRDRMLAAIAKLLQEPVGRKLIAELNKKQDNEKKQVIVSSDFVQELKGSGIADSGQNEAIPQRDLESNDKNYNFKPLADKAELRDKDPSSIPEYRGDRGDAAAFNQFLDDNRDQTYFKFDGEIYQTGQGTGSFVRIHGEGMKTLVGENNQEVVTPEFVTLGHELGHASRFLKGMTPDRFVGVDQFGVEGMADRQLWHNAEEYLNINAVENGLRNEHGIGKRKYHSGTLDNVNKMVLHERYGLRRDQLYEQYPWAARQLGEHPLASLALVADFVEPVADFADPVVVNELLRRLDELEPVLAEVERQKDETPDRLYDAANKAVKARMDKDEEFKEYRAAFADAFQNVPLPFLPAELENLYRLAQGRSFSLQMKAASLLEDVEFDF</sequence>
<keyword evidence="3" id="KW-1185">Reference proteome</keyword>
<reference evidence="2 3" key="1">
    <citation type="submission" date="2024-09" db="EMBL/GenBank/DDBJ databases">
        <authorList>
            <person name="Sun Q."/>
            <person name="Mori K."/>
        </authorList>
    </citation>
    <scope>NUCLEOTIDE SEQUENCE [LARGE SCALE GENOMIC DNA]</scope>
    <source>
        <strain evidence="2 3">JCM 12520</strain>
    </source>
</reference>
<dbReference type="Proteomes" id="UP001589619">
    <property type="component" value="Unassembled WGS sequence"/>
</dbReference>
<proteinExistence type="predicted"/>
<dbReference type="RefSeq" id="WP_344910606.1">
    <property type="nucleotide sequence ID" value="NZ_BAAAYO010000009.1"/>
</dbReference>
<accession>A0ABV5W6Z2</accession>
<dbReference type="InterPro" id="IPR028208">
    <property type="entry name" value="Effector_pro_NleD-like"/>
</dbReference>
<protein>
    <submittedName>
        <fullName evidence="2">M91 family zinc metallopeptidase</fullName>
    </submittedName>
</protein>
<name>A0ABV5W6Z2_9BACL</name>
<dbReference type="Pfam" id="PF14891">
    <property type="entry name" value="Peptidase_M91"/>
    <property type="match status" value="1"/>
</dbReference>
<evidence type="ECO:0000313" key="3">
    <source>
        <dbReference type="Proteomes" id="UP001589619"/>
    </source>
</evidence>
<feature type="region of interest" description="Disordered" evidence="1">
    <location>
        <begin position="1"/>
        <end position="29"/>
    </location>
</feature>
<evidence type="ECO:0000313" key="2">
    <source>
        <dbReference type="EMBL" id="MFB9756140.1"/>
    </source>
</evidence>
<gene>
    <name evidence="2" type="ORF">ACFFNY_31575</name>
</gene>